<dbReference type="InterPro" id="IPR005467">
    <property type="entry name" value="His_kinase_dom"/>
</dbReference>
<dbReference type="CDD" id="cd18161">
    <property type="entry name" value="REC_hyHK_blue-like"/>
    <property type="match status" value="1"/>
</dbReference>
<feature type="domain" description="Response regulatory" evidence="6">
    <location>
        <begin position="712"/>
        <end position="827"/>
    </location>
</feature>
<evidence type="ECO:0000313" key="9">
    <source>
        <dbReference type="EMBL" id="WBO24604.1"/>
    </source>
</evidence>
<dbReference type="Pfam" id="PF02518">
    <property type="entry name" value="HATPase_c"/>
    <property type="match status" value="1"/>
</dbReference>
<keyword evidence="10" id="KW-1185">Reference proteome</keyword>
<dbReference type="EC" id="2.7.13.3" evidence="2"/>
<protein>
    <recommendedName>
        <fullName evidence="2">histidine kinase</fullName>
        <ecNumber evidence="2">2.7.13.3</ecNumber>
    </recommendedName>
</protein>
<dbReference type="PANTHER" id="PTHR43065:SF42">
    <property type="entry name" value="TWO-COMPONENT SENSOR PPRA"/>
    <property type="match status" value="1"/>
</dbReference>
<dbReference type="InterPro" id="IPR001789">
    <property type="entry name" value="Sig_transdc_resp-reg_receiver"/>
</dbReference>
<evidence type="ECO:0000256" key="3">
    <source>
        <dbReference type="ARBA" id="ARBA00022553"/>
    </source>
</evidence>
<dbReference type="SMART" id="SM00448">
    <property type="entry name" value="REC"/>
    <property type="match status" value="1"/>
</dbReference>
<comment type="catalytic activity">
    <reaction evidence="1">
        <text>ATP + protein L-histidine = ADP + protein N-phospho-L-histidine.</text>
        <dbReference type="EC" id="2.7.13.3"/>
    </reaction>
</comment>
<dbReference type="SUPFAM" id="SSF47384">
    <property type="entry name" value="Homodimeric domain of signal transducing histidine kinase"/>
    <property type="match status" value="1"/>
</dbReference>
<dbReference type="NCBIfam" id="TIGR00229">
    <property type="entry name" value="sensory_box"/>
    <property type="match status" value="3"/>
</dbReference>
<dbReference type="Gene3D" id="3.30.450.20">
    <property type="entry name" value="PAS domain"/>
    <property type="match status" value="4"/>
</dbReference>
<dbReference type="InterPro" id="IPR036890">
    <property type="entry name" value="HATPase_C_sf"/>
</dbReference>
<dbReference type="InterPro" id="IPR003594">
    <property type="entry name" value="HATPase_dom"/>
</dbReference>
<dbReference type="PROSITE" id="PS50110">
    <property type="entry name" value="RESPONSE_REGULATORY"/>
    <property type="match status" value="1"/>
</dbReference>
<evidence type="ECO:0000256" key="4">
    <source>
        <dbReference type="PROSITE-ProRule" id="PRU00169"/>
    </source>
</evidence>
<dbReference type="SMART" id="SM00387">
    <property type="entry name" value="HATPase_c"/>
    <property type="match status" value="1"/>
</dbReference>
<dbReference type="SUPFAM" id="SSF55785">
    <property type="entry name" value="PYP-like sensor domain (PAS domain)"/>
    <property type="match status" value="3"/>
</dbReference>
<dbReference type="Pfam" id="PF00512">
    <property type="entry name" value="HisKA"/>
    <property type="match status" value="1"/>
</dbReference>
<dbReference type="Pfam" id="PF00072">
    <property type="entry name" value="Response_reg"/>
    <property type="match status" value="1"/>
</dbReference>
<dbReference type="InterPro" id="IPR001610">
    <property type="entry name" value="PAC"/>
</dbReference>
<evidence type="ECO:0000259" key="8">
    <source>
        <dbReference type="PROSITE" id="PS50113"/>
    </source>
</evidence>
<dbReference type="PRINTS" id="PR00344">
    <property type="entry name" value="BCTRLSENSOR"/>
</dbReference>
<feature type="domain" description="Histidine kinase" evidence="5">
    <location>
        <begin position="464"/>
        <end position="689"/>
    </location>
</feature>
<evidence type="ECO:0000259" key="7">
    <source>
        <dbReference type="PROSITE" id="PS50112"/>
    </source>
</evidence>
<dbReference type="Gene3D" id="3.30.565.10">
    <property type="entry name" value="Histidine kinase-like ATPase, C-terminal domain"/>
    <property type="match status" value="1"/>
</dbReference>
<evidence type="ECO:0000259" key="5">
    <source>
        <dbReference type="PROSITE" id="PS50109"/>
    </source>
</evidence>
<evidence type="ECO:0000256" key="1">
    <source>
        <dbReference type="ARBA" id="ARBA00000085"/>
    </source>
</evidence>
<dbReference type="Gene3D" id="1.10.287.130">
    <property type="match status" value="1"/>
</dbReference>
<dbReference type="InterPro" id="IPR000014">
    <property type="entry name" value="PAS"/>
</dbReference>
<dbReference type="PROSITE" id="PS50112">
    <property type="entry name" value="PAS"/>
    <property type="match status" value="3"/>
</dbReference>
<dbReference type="SMART" id="SM00086">
    <property type="entry name" value="PAC"/>
    <property type="match status" value="3"/>
</dbReference>
<dbReference type="PROSITE" id="PS50113">
    <property type="entry name" value="PAC"/>
    <property type="match status" value="2"/>
</dbReference>
<dbReference type="InterPro" id="IPR013655">
    <property type="entry name" value="PAS_fold_3"/>
</dbReference>
<dbReference type="EMBL" id="CP115174">
    <property type="protein sequence ID" value="WBO24604.1"/>
    <property type="molecule type" value="Genomic_DNA"/>
</dbReference>
<dbReference type="SMART" id="SM00388">
    <property type="entry name" value="HisKA"/>
    <property type="match status" value="1"/>
</dbReference>
<dbReference type="SUPFAM" id="SSF55874">
    <property type="entry name" value="ATPase domain of HSP90 chaperone/DNA topoisomerase II/histidine kinase"/>
    <property type="match status" value="1"/>
</dbReference>
<feature type="domain" description="PAC" evidence="8">
    <location>
        <begin position="31"/>
        <end position="89"/>
    </location>
</feature>
<dbReference type="Proteomes" id="UP001210865">
    <property type="component" value="Chromosome"/>
</dbReference>
<dbReference type="SMART" id="SM00091">
    <property type="entry name" value="PAS"/>
    <property type="match status" value="3"/>
</dbReference>
<feature type="modified residue" description="4-aspartylphosphate" evidence="4">
    <location>
        <position position="762"/>
    </location>
</feature>
<reference evidence="9 10" key="1">
    <citation type="submission" date="2022-12" db="EMBL/GenBank/DDBJ databases">
        <title>Sphingomonas abieness sp. nov., an endophytic bacterium isolated from Abies koreana.</title>
        <authorList>
            <person name="Jiang L."/>
            <person name="Lee J."/>
        </authorList>
    </citation>
    <scope>NUCLEOTIDE SEQUENCE [LARGE SCALE GENOMIC DNA]</scope>
    <source>
        <strain evidence="10">PAMB 00755</strain>
    </source>
</reference>
<dbReference type="InterPro" id="IPR011006">
    <property type="entry name" value="CheY-like_superfamily"/>
</dbReference>
<feature type="domain" description="PAS" evidence="7">
    <location>
        <begin position="342"/>
        <end position="371"/>
    </location>
</feature>
<dbReference type="PANTHER" id="PTHR43065">
    <property type="entry name" value="SENSOR HISTIDINE KINASE"/>
    <property type="match status" value="1"/>
</dbReference>
<dbReference type="CDD" id="cd16919">
    <property type="entry name" value="HATPase_CckA-like"/>
    <property type="match status" value="1"/>
</dbReference>
<dbReference type="InterPro" id="IPR004358">
    <property type="entry name" value="Sig_transdc_His_kin-like_C"/>
</dbReference>
<feature type="domain" description="PAS" evidence="7">
    <location>
        <begin position="90"/>
        <end position="160"/>
    </location>
</feature>
<dbReference type="SUPFAM" id="SSF52172">
    <property type="entry name" value="CheY-like"/>
    <property type="match status" value="1"/>
</dbReference>
<accession>A0ABY7NST5</accession>
<dbReference type="Gene3D" id="3.40.50.2300">
    <property type="match status" value="1"/>
</dbReference>
<feature type="domain" description="PAS" evidence="7">
    <location>
        <begin position="234"/>
        <end position="283"/>
    </location>
</feature>
<sequence>MGRTVAEAPPGSAEQGFLKLLDRVRENGDAFRADGALFRVQPESGGEAVDRYVDFVYQPLTDDDGTVTGIFASGVDVTEETRAQAAIAANAEQFRTFAQLLPNHIWTAPPDGQLDWFNDEALAYSGAQQDDLRGHGWATLVHPDDAELATGQWATALASGNGYETEFRIRREDGAYRWHLVRALPIRDDDGNILRWVGTNTDIHERKVSQDESTTDRDRLWTISRDLMLVCTFDAEITAVNPTAKRLLGWDEAEMIGRKLSEFIHPDDIDRTGQEVASLENGGTTLAFENRFRTRAGEYRLLAWNAVPDAARIHAVGRDITEQRELAKDRERVWNLSPVLKIVADSDGRITDINPTWTRVLGWSRSETIGKRSTDFLVEDQEDWTERLRTLSESAPHVEHRTTLLSKNGQQRQVQWTIVPENGTFYGFGRDVTAEAEAAVALAEAEAALRQSQKMEAVGQLTGGIAHDFNNLLQGITGSLEIVQRRVAQGKLDDLDRFIAGASTAANRAAALTHRLLAFSRRQPLDPKPVRANQLVASMEDLLRRTIGERIELELVLAGGLWVTRCDPNQLESAILNLVINARDAMPDGGKLTIETCNAHLDSAYAARQRGVKPGQYVCVCVTDTGTGMDKDTIAKAFEPFFTTKPIGQGTGLGLSMIYGFAQQSEGYAKIYSEVGSGTTFKLYLPRFQGKSEEEEAPPELTDAHQADAGEVVLVVEDDTVVRGLIVEELRELGYAAIEAVDGPKGLDILRSKRRIDLLITDIGLPGLNGRQVADGARAVRPGLKILFMTGYAENAALASGFLEPGMEMITKPFAMEALATRIRNMLGN</sequence>
<feature type="domain" description="PAC" evidence="8">
    <location>
        <begin position="163"/>
        <end position="215"/>
    </location>
</feature>
<evidence type="ECO:0000256" key="2">
    <source>
        <dbReference type="ARBA" id="ARBA00012438"/>
    </source>
</evidence>
<evidence type="ECO:0000259" key="6">
    <source>
        <dbReference type="PROSITE" id="PS50110"/>
    </source>
</evidence>
<dbReference type="Pfam" id="PF08447">
    <property type="entry name" value="PAS_3"/>
    <property type="match status" value="2"/>
</dbReference>
<dbReference type="InterPro" id="IPR035965">
    <property type="entry name" value="PAS-like_dom_sf"/>
</dbReference>
<name>A0ABY7NST5_9SPHN</name>
<dbReference type="InterPro" id="IPR003661">
    <property type="entry name" value="HisK_dim/P_dom"/>
</dbReference>
<proteinExistence type="predicted"/>
<dbReference type="Pfam" id="PF08448">
    <property type="entry name" value="PAS_4"/>
    <property type="match status" value="1"/>
</dbReference>
<gene>
    <name evidence="9" type="ORF">PBT88_09835</name>
</gene>
<keyword evidence="3 4" id="KW-0597">Phosphoprotein</keyword>
<dbReference type="CDD" id="cd00130">
    <property type="entry name" value="PAS"/>
    <property type="match status" value="3"/>
</dbReference>
<evidence type="ECO:0000313" key="10">
    <source>
        <dbReference type="Proteomes" id="UP001210865"/>
    </source>
</evidence>
<dbReference type="InterPro" id="IPR013656">
    <property type="entry name" value="PAS_4"/>
</dbReference>
<dbReference type="InterPro" id="IPR036097">
    <property type="entry name" value="HisK_dim/P_sf"/>
</dbReference>
<dbReference type="PROSITE" id="PS50109">
    <property type="entry name" value="HIS_KIN"/>
    <property type="match status" value="1"/>
</dbReference>
<organism evidence="9 10">
    <name type="scientific">Sphingomonas abietis</name>
    <dbReference type="NCBI Taxonomy" id="3012344"/>
    <lineage>
        <taxon>Bacteria</taxon>
        <taxon>Pseudomonadati</taxon>
        <taxon>Pseudomonadota</taxon>
        <taxon>Alphaproteobacteria</taxon>
        <taxon>Sphingomonadales</taxon>
        <taxon>Sphingomonadaceae</taxon>
        <taxon>Sphingomonas</taxon>
    </lineage>
</organism>
<dbReference type="InterPro" id="IPR000700">
    <property type="entry name" value="PAS-assoc_C"/>
</dbReference>